<evidence type="ECO:0000313" key="5">
    <source>
        <dbReference type="Proteomes" id="UP000179880"/>
    </source>
</evidence>
<comment type="similarity">
    <text evidence="3">Belongs to the DegT/DnrJ/EryC1 family.</text>
</comment>
<dbReference type="Gene3D" id="3.40.640.10">
    <property type="entry name" value="Type I PLP-dependent aspartate aminotransferase-like (Major domain)"/>
    <property type="match status" value="1"/>
</dbReference>
<dbReference type="PANTHER" id="PTHR30244:SF34">
    <property type="entry name" value="DTDP-4-AMINO-4,6-DIDEOXYGALACTOSE TRANSAMINASE"/>
    <property type="match status" value="1"/>
</dbReference>
<dbReference type="Proteomes" id="UP000179880">
    <property type="component" value="Unassembled WGS sequence"/>
</dbReference>
<dbReference type="InterPro" id="IPR015421">
    <property type="entry name" value="PyrdxlP-dep_Trfase_major"/>
</dbReference>
<sequence length="369" mass="41452">MIPYSRQWIDEKDIGAVNKVLRSDLITQGRVVPEFERSIARYCGAKYAVVVSNGTTALHLAYLAAGLKKGDEVITTPNTFAATSNMVLAVGAKPVFCDIRSDTWNINESKIERLITSKTKAVVPVHFAGHPCEMGEIYKVARRHKLFVIEDACHALGARHKKSRIGDCRFSDMAVFSFHPVKTITTGEGGAILTNNKKLYEKILLLRNHGIKKDANGFNVMTELGYNYRMTDIQAALGLSQMKKLDKFLRDRIGVAERYDRVLADIPEIQLPAKLPGNYSGWHIYVIHLKNAKLRQPLAEFLKRSGIGVNFHYPQVYSHPYYRQMGYRTRLKNADIHHAACLTLPCYPGLGGSDIDRVAGLIKKFFLSK</sequence>
<dbReference type="Pfam" id="PF01041">
    <property type="entry name" value="DegT_DnrJ_EryC1"/>
    <property type="match status" value="1"/>
</dbReference>
<dbReference type="NCBIfam" id="TIGR03588">
    <property type="entry name" value="PseC"/>
    <property type="match status" value="1"/>
</dbReference>
<proteinExistence type="inferred from homology"/>
<dbReference type="InterPro" id="IPR020026">
    <property type="entry name" value="PseC"/>
</dbReference>
<dbReference type="InterPro" id="IPR015424">
    <property type="entry name" value="PyrdxlP-dep_Trfase"/>
</dbReference>
<dbReference type="GO" id="GO:0000271">
    <property type="term" value="P:polysaccharide biosynthetic process"/>
    <property type="evidence" value="ECO:0007669"/>
    <property type="project" value="TreeGrafter"/>
</dbReference>
<gene>
    <name evidence="4" type="ORF">A3B93_00105</name>
</gene>
<evidence type="ECO:0000256" key="2">
    <source>
        <dbReference type="PIRSR" id="PIRSR000390-2"/>
    </source>
</evidence>
<dbReference type="PANTHER" id="PTHR30244">
    <property type="entry name" value="TRANSAMINASE"/>
    <property type="match status" value="1"/>
</dbReference>
<dbReference type="Gene3D" id="3.90.1150.10">
    <property type="entry name" value="Aspartate Aminotransferase, domain 1"/>
    <property type="match status" value="1"/>
</dbReference>
<name>A0A1F6WK65_9BACT</name>
<dbReference type="InterPro" id="IPR015422">
    <property type="entry name" value="PyrdxlP-dep_Trfase_small"/>
</dbReference>
<dbReference type="CDD" id="cd00616">
    <property type="entry name" value="AHBA_syn"/>
    <property type="match status" value="1"/>
</dbReference>
<reference evidence="4 5" key="1">
    <citation type="journal article" date="2016" name="Nat. Commun.">
        <title>Thousands of microbial genomes shed light on interconnected biogeochemical processes in an aquifer system.</title>
        <authorList>
            <person name="Anantharaman K."/>
            <person name="Brown C.T."/>
            <person name="Hug L.A."/>
            <person name="Sharon I."/>
            <person name="Castelle C.J."/>
            <person name="Probst A.J."/>
            <person name="Thomas B.C."/>
            <person name="Singh A."/>
            <person name="Wilkins M.J."/>
            <person name="Karaoz U."/>
            <person name="Brodie E.L."/>
            <person name="Williams K.H."/>
            <person name="Hubbard S.S."/>
            <person name="Banfield J.F."/>
        </authorList>
    </citation>
    <scope>NUCLEOTIDE SEQUENCE [LARGE SCALE GENOMIC DNA]</scope>
</reference>
<dbReference type="AlphaFoldDB" id="A0A1F6WK65"/>
<dbReference type="InterPro" id="IPR000653">
    <property type="entry name" value="DegT/StrS_aminotransferase"/>
</dbReference>
<organism evidence="4 5">
    <name type="scientific">Candidatus Nomurabacteria bacterium RIFCSPHIGHO2_02_FULL_42_24</name>
    <dbReference type="NCBI Taxonomy" id="1801757"/>
    <lineage>
        <taxon>Bacteria</taxon>
        <taxon>Candidatus Nomuraibacteriota</taxon>
    </lineage>
</organism>
<dbReference type="GO" id="GO:0030170">
    <property type="term" value="F:pyridoxal phosphate binding"/>
    <property type="evidence" value="ECO:0007669"/>
    <property type="project" value="TreeGrafter"/>
</dbReference>
<accession>A0A1F6WK65</accession>
<dbReference type="PIRSF" id="PIRSF000390">
    <property type="entry name" value="PLP_StrS"/>
    <property type="match status" value="1"/>
</dbReference>
<evidence type="ECO:0000256" key="1">
    <source>
        <dbReference type="PIRSR" id="PIRSR000390-1"/>
    </source>
</evidence>
<feature type="modified residue" description="N6-(pyridoxal phosphate)lysine" evidence="2">
    <location>
        <position position="182"/>
    </location>
</feature>
<feature type="active site" description="Proton acceptor" evidence="1">
    <location>
        <position position="182"/>
    </location>
</feature>
<keyword evidence="2 3" id="KW-0663">Pyridoxal phosphate</keyword>
<protein>
    <submittedName>
        <fullName evidence="4">UDP-4-amino-4, 6-dideoxy-N-acetyl-beta-L-altrosamine transaminase</fullName>
    </submittedName>
</protein>
<dbReference type="SUPFAM" id="SSF53383">
    <property type="entry name" value="PLP-dependent transferases"/>
    <property type="match status" value="1"/>
</dbReference>
<dbReference type="GO" id="GO:0008483">
    <property type="term" value="F:transaminase activity"/>
    <property type="evidence" value="ECO:0007669"/>
    <property type="project" value="TreeGrafter"/>
</dbReference>
<dbReference type="EMBL" id="MFUH01000006">
    <property type="protein sequence ID" value="OGI82287.1"/>
    <property type="molecule type" value="Genomic_DNA"/>
</dbReference>
<comment type="caution">
    <text evidence="4">The sequence shown here is derived from an EMBL/GenBank/DDBJ whole genome shotgun (WGS) entry which is preliminary data.</text>
</comment>
<evidence type="ECO:0000256" key="3">
    <source>
        <dbReference type="RuleBase" id="RU004508"/>
    </source>
</evidence>
<evidence type="ECO:0000313" key="4">
    <source>
        <dbReference type="EMBL" id="OGI82287.1"/>
    </source>
</evidence>